<gene>
    <name evidence="2" type="ORF">DSM104443_02792</name>
</gene>
<dbReference type="InterPro" id="IPR013216">
    <property type="entry name" value="Methyltransf_11"/>
</dbReference>
<evidence type="ECO:0000313" key="3">
    <source>
        <dbReference type="Proteomes" id="UP000501534"/>
    </source>
</evidence>
<protein>
    <recommendedName>
        <fullName evidence="1">Methyltransferase type 11 domain-containing protein</fullName>
    </recommendedName>
</protein>
<dbReference type="Proteomes" id="UP000501534">
    <property type="component" value="Chromosome"/>
</dbReference>
<dbReference type="AlphaFoldDB" id="A0A6M4GWN9"/>
<dbReference type="RefSeq" id="WP_171093275.1">
    <property type="nucleotide sequence ID" value="NZ_CP053069.1"/>
</dbReference>
<organism evidence="2 3">
    <name type="scientific">Usitatibacter rugosus</name>
    <dbReference type="NCBI Taxonomy" id="2732067"/>
    <lineage>
        <taxon>Bacteria</taxon>
        <taxon>Pseudomonadati</taxon>
        <taxon>Pseudomonadota</taxon>
        <taxon>Betaproteobacteria</taxon>
        <taxon>Nitrosomonadales</taxon>
        <taxon>Usitatibacteraceae</taxon>
        <taxon>Usitatibacter</taxon>
    </lineage>
</organism>
<accession>A0A6M4GWN9</accession>
<sequence>MDLSSELARRILVCPDTKQSLRYQDGEFVTDDGQIRYPIVDGIPILLSRTLPSNFWVGDYARDQASGKISLEEMPEVSEVENDPRPIKAVRDLQSATSGYMYAHLESGLNEYPIPSIRLPPGNGKLLVDIGSNWGRWVVAAARSGYTVVGVDIHLHGLRAARRVCAQLGVDALLICGDARRLPLKDMTADTVFSYSVLQHFSREDFAMALTEIARILRSDGSVLVQMPNRLGVRNFYNRLRNRFREEGFNVRYYFPSELVRHGHRDFSRARTTIDGFFGLGIQPSDWEFFTPFGKMVCLASEGLRRVFHNVPGGVWLADSLYLHLELPRGHSANPQISTPRA</sequence>
<dbReference type="Pfam" id="PF08241">
    <property type="entry name" value="Methyltransf_11"/>
    <property type="match status" value="1"/>
</dbReference>
<evidence type="ECO:0000259" key="1">
    <source>
        <dbReference type="Pfam" id="PF08241"/>
    </source>
</evidence>
<dbReference type="KEGG" id="uru:DSM104443_02792"/>
<dbReference type="GO" id="GO:0008757">
    <property type="term" value="F:S-adenosylmethionine-dependent methyltransferase activity"/>
    <property type="evidence" value="ECO:0007669"/>
    <property type="project" value="InterPro"/>
</dbReference>
<dbReference type="SUPFAM" id="SSF158997">
    <property type="entry name" value="Trm112p-like"/>
    <property type="match status" value="1"/>
</dbReference>
<dbReference type="EMBL" id="CP053069">
    <property type="protein sequence ID" value="QJR11710.1"/>
    <property type="molecule type" value="Genomic_DNA"/>
</dbReference>
<dbReference type="Gene3D" id="2.20.25.10">
    <property type="match status" value="1"/>
</dbReference>
<reference evidence="2 3" key="1">
    <citation type="submission" date="2020-04" db="EMBL/GenBank/DDBJ databases">
        <title>Usitatibacter rugosus gen. nov., sp. nov. and Usitatibacter palustris sp. nov., novel members of Usitatibacteraceae fam. nov. within the order Nitrosomonadales isolated from soil.</title>
        <authorList>
            <person name="Huber K.J."/>
            <person name="Neumann-Schaal M."/>
            <person name="Geppert A."/>
            <person name="Luckner M."/>
            <person name="Wanner G."/>
            <person name="Overmann J."/>
        </authorList>
    </citation>
    <scope>NUCLEOTIDE SEQUENCE [LARGE SCALE GENOMIC DNA]</scope>
    <source>
        <strain evidence="2 3">0125_3</strain>
    </source>
</reference>
<proteinExistence type="predicted"/>
<evidence type="ECO:0000313" key="2">
    <source>
        <dbReference type="EMBL" id="QJR11710.1"/>
    </source>
</evidence>
<name>A0A6M4GWN9_9PROT</name>
<feature type="domain" description="Methyltransferase type 11" evidence="1">
    <location>
        <begin position="128"/>
        <end position="224"/>
    </location>
</feature>
<dbReference type="SUPFAM" id="SSF53335">
    <property type="entry name" value="S-adenosyl-L-methionine-dependent methyltransferases"/>
    <property type="match status" value="1"/>
</dbReference>
<keyword evidence="3" id="KW-1185">Reference proteome</keyword>
<dbReference type="InterPro" id="IPR029063">
    <property type="entry name" value="SAM-dependent_MTases_sf"/>
</dbReference>
<dbReference type="PANTHER" id="PTHR43861">
    <property type="entry name" value="TRANS-ACONITATE 2-METHYLTRANSFERASE-RELATED"/>
    <property type="match status" value="1"/>
</dbReference>
<dbReference type="Gene3D" id="3.40.50.150">
    <property type="entry name" value="Vaccinia Virus protein VP39"/>
    <property type="match status" value="1"/>
</dbReference>